<dbReference type="CDD" id="cd11492">
    <property type="entry name" value="SLC5sbd_NIS-SMVT"/>
    <property type="match status" value="1"/>
</dbReference>
<comment type="catalytic activity">
    <reaction evidence="12">
        <text>iodide(out) + 2 Na(+)(out) = iodide(in) + 2 Na(+)(in)</text>
        <dbReference type="Rhea" id="RHEA:71207"/>
        <dbReference type="ChEBI" id="CHEBI:16382"/>
        <dbReference type="ChEBI" id="CHEBI:29101"/>
    </reaction>
</comment>
<dbReference type="NCBIfam" id="TIGR00813">
    <property type="entry name" value="sss"/>
    <property type="match status" value="1"/>
</dbReference>
<dbReference type="PROSITE" id="PS50283">
    <property type="entry name" value="NA_SOLUT_SYMP_3"/>
    <property type="match status" value="1"/>
</dbReference>
<keyword evidence="16" id="KW-1185">Reference proteome</keyword>
<feature type="transmembrane region" description="Helical" evidence="14">
    <location>
        <begin position="355"/>
        <end position="380"/>
    </location>
</feature>
<feature type="transmembrane region" description="Helical" evidence="14">
    <location>
        <begin position="457"/>
        <end position="479"/>
    </location>
</feature>
<dbReference type="GO" id="GO:0098660">
    <property type="term" value="P:inorganic ion transmembrane transport"/>
    <property type="evidence" value="ECO:0007669"/>
    <property type="project" value="UniProtKB-ARBA"/>
</dbReference>
<feature type="transmembrane region" description="Helical" evidence="14">
    <location>
        <begin position="295"/>
        <end position="318"/>
    </location>
</feature>
<dbReference type="AlphaFoldDB" id="A0AA38IZE5"/>
<feature type="transmembrane region" description="Helical" evidence="14">
    <location>
        <begin position="543"/>
        <end position="564"/>
    </location>
</feature>
<dbReference type="PANTHER" id="PTHR42985">
    <property type="entry name" value="SODIUM-COUPLED MONOCARBOXYLATE TRANSPORTER"/>
    <property type="match status" value="1"/>
</dbReference>
<evidence type="ECO:0000256" key="11">
    <source>
        <dbReference type="ARBA" id="ARBA00023201"/>
    </source>
</evidence>
<dbReference type="PANTHER" id="PTHR42985:SF21">
    <property type="entry name" value="SODIUM-DEPENDENT MULTIVITAMIN TRANSPORTER-LIKE PROTEIN"/>
    <property type="match status" value="1"/>
</dbReference>
<evidence type="ECO:0000256" key="10">
    <source>
        <dbReference type="ARBA" id="ARBA00023180"/>
    </source>
</evidence>
<evidence type="ECO:0000256" key="4">
    <source>
        <dbReference type="ARBA" id="ARBA00022475"/>
    </source>
</evidence>
<protein>
    <recommendedName>
        <fullName evidence="17">Sodium-coupled monocarboxylate transporter 1</fullName>
    </recommendedName>
</protein>
<feature type="transmembrane region" description="Helical" evidence="14">
    <location>
        <begin position="400"/>
        <end position="419"/>
    </location>
</feature>
<accession>A0AA38IZE5</accession>
<evidence type="ECO:0000256" key="7">
    <source>
        <dbReference type="ARBA" id="ARBA00023053"/>
    </source>
</evidence>
<evidence type="ECO:0000256" key="13">
    <source>
        <dbReference type="RuleBase" id="RU362091"/>
    </source>
</evidence>
<feature type="transmembrane region" description="Helical" evidence="14">
    <location>
        <begin position="175"/>
        <end position="194"/>
    </location>
</feature>
<dbReference type="GO" id="GO:0015293">
    <property type="term" value="F:symporter activity"/>
    <property type="evidence" value="ECO:0007669"/>
    <property type="project" value="TreeGrafter"/>
</dbReference>
<proteinExistence type="inferred from homology"/>
<feature type="transmembrane region" description="Helical" evidence="14">
    <location>
        <begin position="101"/>
        <end position="123"/>
    </location>
</feature>
<evidence type="ECO:0008006" key="17">
    <source>
        <dbReference type="Google" id="ProtNLM"/>
    </source>
</evidence>
<dbReference type="InterPro" id="IPR051163">
    <property type="entry name" value="Sodium:Solute_Symporter_SSF"/>
</dbReference>
<evidence type="ECO:0000313" key="15">
    <source>
        <dbReference type="EMBL" id="KAJ3663251.1"/>
    </source>
</evidence>
<feature type="transmembrane region" description="Helical" evidence="14">
    <location>
        <begin position="256"/>
        <end position="274"/>
    </location>
</feature>
<evidence type="ECO:0000256" key="14">
    <source>
        <dbReference type="SAM" id="Phobius"/>
    </source>
</evidence>
<evidence type="ECO:0000256" key="8">
    <source>
        <dbReference type="ARBA" id="ARBA00023065"/>
    </source>
</evidence>
<feature type="transmembrane region" description="Helical" evidence="14">
    <location>
        <begin position="206"/>
        <end position="223"/>
    </location>
</feature>
<comment type="caution">
    <text evidence="15">The sequence shown here is derived from an EMBL/GenBank/DDBJ whole genome shotgun (WGS) entry which is preliminary data.</text>
</comment>
<feature type="transmembrane region" description="Helical" evidence="14">
    <location>
        <begin position="30"/>
        <end position="49"/>
    </location>
</feature>
<dbReference type="GO" id="GO:0005886">
    <property type="term" value="C:plasma membrane"/>
    <property type="evidence" value="ECO:0007669"/>
    <property type="project" value="UniProtKB-SubCell"/>
</dbReference>
<dbReference type="Gene3D" id="1.20.1730.10">
    <property type="entry name" value="Sodium/glucose cotransporter"/>
    <property type="match status" value="1"/>
</dbReference>
<keyword evidence="6 14" id="KW-1133">Transmembrane helix</keyword>
<evidence type="ECO:0000256" key="1">
    <source>
        <dbReference type="ARBA" id="ARBA00004651"/>
    </source>
</evidence>
<dbReference type="EMBL" id="JALNTZ010000002">
    <property type="protein sequence ID" value="KAJ3663251.1"/>
    <property type="molecule type" value="Genomic_DNA"/>
</dbReference>
<dbReference type="GO" id="GO:0006814">
    <property type="term" value="P:sodium ion transport"/>
    <property type="evidence" value="ECO:0007669"/>
    <property type="project" value="UniProtKB-KW"/>
</dbReference>
<dbReference type="PROSITE" id="PS00457">
    <property type="entry name" value="NA_SOLUT_SYMP_2"/>
    <property type="match status" value="1"/>
</dbReference>
<evidence type="ECO:0000256" key="9">
    <source>
        <dbReference type="ARBA" id="ARBA00023136"/>
    </source>
</evidence>
<dbReference type="Proteomes" id="UP001168821">
    <property type="component" value="Unassembled WGS sequence"/>
</dbReference>
<dbReference type="InterPro" id="IPR001734">
    <property type="entry name" value="Na/solute_symporter"/>
</dbReference>
<sequence>MDVTTSTPVATAVLSAVANLTQVTFSWYDYILFSVMLLLSAIIGIYFGCFGSKQSTANEYLMGGKTMKVIPIAISLVASHTSGITLLALPADVYRYGAAYWLGGISMAILCVVTIYVYLPVFFNLQLISTYEYLERRFDNRTRLFASFLYAVSVFLYLPIVVYIPALAFSAATGLNVHFITPLVCGICIFYTTIGGLKAVVWTDTLQFSVTIGAIATVFVLGVKSAGGFSHVWNKALEGHRIDLFDFDLDPTKRESFWIVVIGLTVHWLAQVAIHQSCVQKFLAISTIRQSNMSVFFFTTGMTLMKTASVLTGFVMYAKYSDCDPFTTKQVTRNDQLLPYYVMDVARNIPGLSGIFIAGVFSAALSTLSATLNCLAGTIYEDFVSRFVKKNISQKSVSNILKIIVVITGVLCTVLVFAIEHMGGLLKLSISFNAVTQGPLLAMFTLGMLFPRANSKGALYGGIGGLILLSALVFPAKYFEMLGLFKYPPKPLSTDGCDFLNTASLVLNATLTQTTTPIDSFVTESITNESVPFQVPFIFRISYYYYTLIGCAMSMIIGIIISYMTNKDQCPVDKALLSPVIYSFLPEDSKKNGAIVYTSVEKALHTLSPRTEKENATVTN</sequence>
<feature type="transmembrane region" description="Helical" evidence="14">
    <location>
        <begin position="69"/>
        <end position="89"/>
    </location>
</feature>
<feature type="transmembrane region" description="Helical" evidence="14">
    <location>
        <begin position="431"/>
        <end position="450"/>
    </location>
</feature>
<dbReference type="InterPro" id="IPR038377">
    <property type="entry name" value="Na/Glc_symporter_sf"/>
</dbReference>
<feature type="transmembrane region" description="Helical" evidence="14">
    <location>
        <begin position="144"/>
        <end position="169"/>
    </location>
</feature>
<keyword evidence="4" id="KW-1003">Cell membrane</keyword>
<dbReference type="GO" id="GO:0015075">
    <property type="term" value="F:monoatomic ion transmembrane transporter activity"/>
    <property type="evidence" value="ECO:0007669"/>
    <property type="project" value="UniProtKB-ARBA"/>
</dbReference>
<organism evidence="15 16">
    <name type="scientific">Zophobas morio</name>
    <dbReference type="NCBI Taxonomy" id="2755281"/>
    <lineage>
        <taxon>Eukaryota</taxon>
        <taxon>Metazoa</taxon>
        <taxon>Ecdysozoa</taxon>
        <taxon>Arthropoda</taxon>
        <taxon>Hexapoda</taxon>
        <taxon>Insecta</taxon>
        <taxon>Pterygota</taxon>
        <taxon>Neoptera</taxon>
        <taxon>Endopterygota</taxon>
        <taxon>Coleoptera</taxon>
        <taxon>Polyphaga</taxon>
        <taxon>Cucujiformia</taxon>
        <taxon>Tenebrionidae</taxon>
        <taxon>Zophobas</taxon>
    </lineage>
</organism>
<dbReference type="Pfam" id="PF00474">
    <property type="entry name" value="SSF"/>
    <property type="match status" value="1"/>
</dbReference>
<name>A0AA38IZE5_9CUCU</name>
<keyword evidence="9 14" id="KW-0472">Membrane</keyword>
<keyword evidence="11" id="KW-0739">Sodium transport</keyword>
<evidence type="ECO:0000313" key="16">
    <source>
        <dbReference type="Proteomes" id="UP001168821"/>
    </source>
</evidence>
<evidence type="ECO:0000256" key="3">
    <source>
        <dbReference type="ARBA" id="ARBA00022448"/>
    </source>
</evidence>
<keyword evidence="7" id="KW-0915">Sodium</keyword>
<reference evidence="15" key="1">
    <citation type="journal article" date="2023" name="G3 (Bethesda)">
        <title>Whole genome assemblies of Zophobas morio and Tenebrio molitor.</title>
        <authorList>
            <person name="Kaur S."/>
            <person name="Stinson S.A."/>
            <person name="diCenzo G.C."/>
        </authorList>
    </citation>
    <scope>NUCLEOTIDE SEQUENCE</scope>
    <source>
        <strain evidence="15">QUZm001</strain>
    </source>
</reference>
<keyword evidence="5 14" id="KW-0812">Transmembrane</keyword>
<dbReference type="InterPro" id="IPR018212">
    <property type="entry name" value="Na/solute_symporter_CS"/>
</dbReference>
<evidence type="ECO:0000256" key="5">
    <source>
        <dbReference type="ARBA" id="ARBA00022692"/>
    </source>
</evidence>
<evidence type="ECO:0000256" key="6">
    <source>
        <dbReference type="ARBA" id="ARBA00022989"/>
    </source>
</evidence>
<comment type="similarity">
    <text evidence="2 13">Belongs to the sodium:solute symporter (SSF) (TC 2.A.21) family.</text>
</comment>
<evidence type="ECO:0000256" key="12">
    <source>
        <dbReference type="ARBA" id="ARBA00036099"/>
    </source>
</evidence>
<gene>
    <name evidence="15" type="ORF">Zmor_007554</name>
</gene>
<keyword evidence="8" id="KW-0406">Ion transport</keyword>
<evidence type="ECO:0000256" key="2">
    <source>
        <dbReference type="ARBA" id="ARBA00006434"/>
    </source>
</evidence>
<comment type="subcellular location">
    <subcellularLocation>
        <location evidence="1">Cell membrane</location>
        <topology evidence="1">Multi-pass membrane protein</topology>
    </subcellularLocation>
</comment>
<keyword evidence="10" id="KW-0325">Glycoprotein</keyword>
<keyword evidence="3" id="KW-0813">Transport</keyword>